<evidence type="ECO:0000313" key="1">
    <source>
        <dbReference type="EMBL" id="DAF88449.1"/>
    </source>
</evidence>
<proteinExistence type="predicted"/>
<accession>A0A8S5U1W6</accession>
<dbReference type="EMBL" id="BK015985">
    <property type="protein sequence ID" value="DAF88449.1"/>
    <property type="molecule type" value="Genomic_DNA"/>
</dbReference>
<sequence length="169" mass="19003">MPKMATKAAGNVFYQARKEASKWNDRLSSREGASEETGVDRTRLAYIELNTVNPHPEEVLILSEVYNAPELCNHFCSKMCPLGVKTVNEVEVTELEKTVLQLLSVFQSLPQVKAELIDIAADGVIDNTEKPRMENIISKLDEAATKIQALKIYFQKQYGNRTNSQTNKL</sequence>
<name>A0A8S5U1W6_9CAUD</name>
<organism evidence="1">
    <name type="scientific">Siphoviridae sp. ctdHi7</name>
    <dbReference type="NCBI Taxonomy" id="2825577"/>
    <lineage>
        <taxon>Viruses</taxon>
        <taxon>Duplodnaviria</taxon>
        <taxon>Heunggongvirae</taxon>
        <taxon>Uroviricota</taxon>
        <taxon>Caudoviricetes</taxon>
    </lineage>
</organism>
<protein>
    <submittedName>
        <fullName evidence="1">Regulatory protein</fullName>
    </submittedName>
</protein>
<reference evidence="1" key="1">
    <citation type="journal article" date="2021" name="Proc. Natl. Acad. Sci. U.S.A.">
        <title>A Catalog of Tens of Thousands of Viruses from Human Metagenomes Reveals Hidden Associations with Chronic Diseases.</title>
        <authorList>
            <person name="Tisza M.J."/>
            <person name="Buck C.B."/>
        </authorList>
    </citation>
    <scope>NUCLEOTIDE SEQUENCE</scope>
    <source>
        <strain evidence="1">CtdHi7</strain>
    </source>
</reference>